<sequence>MAALGSGLMVVGVLTALAGVGGFVDTRKVDRRYKTGYKNNEPDTRNFGRAGKVLLYGIGICIIGAAVNSFLDSKDGVPPAATVESQHAAAPEPVLAAASDANLSSTAVVKLDPSAAQISQQSPDVLASNERISNSDAVSGDGGKPAQLPRNGSVADAGAMPTGRSQTFVTSFDCRRATHDDEIAICGDAGLAAMDRRLSQLYVASMRTISDPQALKRSESDWVLARRMCDKDVDCLRRLYGERIGQFLGSMGSKPLLATDSQTEKQ</sequence>
<gene>
    <name evidence="3" type="ORF">DPV79_19215</name>
</gene>
<evidence type="ECO:0008006" key="5">
    <source>
        <dbReference type="Google" id="ProtNLM"/>
    </source>
</evidence>
<evidence type="ECO:0000313" key="4">
    <source>
        <dbReference type="Proteomes" id="UP000252458"/>
    </source>
</evidence>
<protein>
    <recommendedName>
        <fullName evidence="5">DUF1311 domain-containing protein</fullName>
    </recommendedName>
</protein>
<dbReference type="PANTHER" id="PTHR37549">
    <property type="entry name" value="LIPOPROTEIN LPRI"/>
    <property type="match status" value="1"/>
</dbReference>
<feature type="region of interest" description="Disordered" evidence="1">
    <location>
        <begin position="119"/>
        <end position="162"/>
    </location>
</feature>
<evidence type="ECO:0000256" key="1">
    <source>
        <dbReference type="SAM" id="MobiDB-lite"/>
    </source>
</evidence>
<dbReference type="PANTHER" id="PTHR37549:SF1">
    <property type="entry name" value="LIPOPROTEIN LPRI"/>
    <property type="match status" value="1"/>
</dbReference>
<organism evidence="3 4">
    <name type="scientific">Burkholderia reimsis</name>
    <dbReference type="NCBI Taxonomy" id="2234132"/>
    <lineage>
        <taxon>Bacteria</taxon>
        <taxon>Pseudomonadati</taxon>
        <taxon>Pseudomonadota</taxon>
        <taxon>Betaproteobacteria</taxon>
        <taxon>Burkholderiales</taxon>
        <taxon>Burkholderiaceae</taxon>
        <taxon>Burkholderia</taxon>
    </lineage>
</organism>
<keyword evidence="2" id="KW-0472">Membrane</keyword>
<dbReference type="AlphaFoldDB" id="A0A365QTK8"/>
<keyword evidence="4" id="KW-1185">Reference proteome</keyword>
<accession>A0A365QTK8</accession>
<dbReference type="GO" id="GO:0005576">
    <property type="term" value="C:extracellular region"/>
    <property type="evidence" value="ECO:0007669"/>
    <property type="project" value="TreeGrafter"/>
</dbReference>
<dbReference type="EMBL" id="QMFZ01000015">
    <property type="protein sequence ID" value="RBB38205.1"/>
    <property type="molecule type" value="Genomic_DNA"/>
</dbReference>
<evidence type="ECO:0000256" key="2">
    <source>
        <dbReference type="SAM" id="Phobius"/>
    </source>
</evidence>
<dbReference type="InterPro" id="IPR052755">
    <property type="entry name" value="Lysozyme_Inhibitor_LprI"/>
</dbReference>
<dbReference type="RefSeq" id="WP_113046197.1">
    <property type="nucleotide sequence ID" value="NZ_QMFZ01000015.1"/>
</dbReference>
<evidence type="ECO:0000313" key="3">
    <source>
        <dbReference type="EMBL" id="RBB38205.1"/>
    </source>
</evidence>
<keyword evidence="2" id="KW-0812">Transmembrane</keyword>
<proteinExistence type="predicted"/>
<keyword evidence="2" id="KW-1133">Transmembrane helix</keyword>
<comment type="caution">
    <text evidence="3">The sequence shown here is derived from an EMBL/GenBank/DDBJ whole genome shotgun (WGS) entry which is preliminary data.</text>
</comment>
<dbReference type="Proteomes" id="UP000252458">
    <property type="component" value="Unassembled WGS sequence"/>
</dbReference>
<feature type="transmembrane region" description="Helical" evidence="2">
    <location>
        <begin position="6"/>
        <end position="24"/>
    </location>
</feature>
<feature type="transmembrane region" description="Helical" evidence="2">
    <location>
        <begin position="53"/>
        <end position="71"/>
    </location>
</feature>
<reference evidence="3 4" key="1">
    <citation type="submission" date="2018-06" db="EMBL/GenBank/DDBJ databases">
        <title>Draft genome sequence of Burkholderia reimsis strain BE51 isolated from a French agricultural soil.</title>
        <authorList>
            <person name="Esmaeel Q."/>
        </authorList>
    </citation>
    <scope>NUCLEOTIDE SEQUENCE [LARGE SCALE GENOMIC DNA]</scope>
    <source>
        <strain evidence="3 4">BE51</strain>
    </source>
</reference>
<name>A0A365QTK8_9BURK</name>